<dbReference type="AlphaFoldDB" id="A0A4R5LJW9"/>
<dbReference type="GO" id="GO:0051082">
    <property type="term" value="F:unfolded protein binding"/>
    <property type="evidence" value="ECO:0007669"/>
    <property type="project" value="TreeGrafter"/>
</dbReference>
<reference evidence="4 5" key="1">
    <citation type="submission" date="2019-03" db="EMBL/GenBank/DDBJ databases">
        <title>Paraburkholderia sp. isolated from native Mimosa gymnas in Guartela State Park, Brazil.</title>
        <authorList>
            <person name="Paulitsch F."/>
            <person name="Hungria M."/>
            <person name="Delamuta J.R.M."/>
            <person name="Ribeiro R.A."/>
            <person name="Dall'Agnol R."/>
            <person name="Silva J.S.B."/>
        </authorList>
    </citation>
    <scope>NUCLEOTIDE SEQUENCE [LARGE SCALE GENOMIC DNA]</scope>
    <source>
        <strain evidence="4 5">CNPSo 3008</strain>
    </source>
</reference>
<evidence type="ECO:0000256" key="1">
    <source>
        <dbReference type="SAM" id="MobiDB-lite"/>
    </source>
</evidence>
<proteinExistence type="predicted"/>
<evidence type="ECO:0000259" key="3">
    <source>
        <dbReference type="PROSITE" id="PS50076"/>
    </source>
</evidence>
<comment type="caution">
    <text evidence="4">The sequence shown here is derived from an EMBL/GenBank/DDBJ whole genome shotgun (WGS) entry which is preliminary data.</text>
</comment>
<feature type="compositionally biased region" description="Low complexity" evidence="1">
    <location>
        <begin position="177"/>
        <end position="189"/>
    </location>
</feature>
<keyword evidence="2" id="KW-0472">Membrane</keyword>
<keyword evidence="2" id="KW-1133">Transmembrane helix</keyword>
<feature type="compositionally biased region" description="Pro residues" evidence="1">
    <location>
        <begin position="244"/>
        <end position="255"/>
    </location>
</feature>
<dbReference type="Proteomes" id="UP000295606">
    <property type="component" value="Unassembled WGS sequence"/>
</dbReference>
<gene>
    <name evidence="4" type="ORF">E1N52_05395</name>
</gene>
<dbReference type="PANTHER" id="PTHR43096:SF10">
    <property type="entry name" value="CHAPERONE PROTEIN DNAJ A6, CHLOROPLASTIC"/>
    <property type="match status" value="1"/>
</dbReference>
<dbReference type="GO" id="GO:0005737">
    <property type="term" value="C:cytoplasm"/>
    <property type="evidence" value="ECO:0007669"/>
    <property type="project" value="TreeGrafter"/>
</dbReference>
<name>A0A4R5LJW9_9BURK</name>
<dbReference type="SMART" id="SM00271">
    <property type="entry name" value="DnaJ"/>
    <property type="match status" value="1"/>
</dbReference>
<dbReference type="OrthoDB" id="8960697at2"/>
<dbReference type="CDD" id="cd06257">
    <property type="entry name" value="DnaJ"/>
    <property type="match status" value="1"/>
</dbReference>
<dbReference type="PRINTS" id="PR00625">
    <property type="entry name" value="JDOMAIN"/>
</dbReference>
<dbReference type="InterPro" id="IPR036869">
    <property type="entry name" value="J_dom_sf"/>
</dbReference>
<evidence type="ECO:0000313" key="4">
    <source>
        <dbReference type="EMBL" id="TDG09945.1"/>
    </source>
</evidence>
<feature type="compositionally biased region" description="Polar residues" evidence="1">
    <location>
        <begin position="165"/>
        <end position="175"/>
    </location>
</feature>
<dbReference type="PANTHER" id="PTHR43096">
    <property type="entry name" value="DNAJ HOMOLOG 1, MITOCHONDRIAL-RELATED"/>
    <property type="match status" value="1"/>
</dbReference>
<organism evidence="4 5">
    <name type="scientific">Paraburkholderia guartelaensis</name>
    <dbReference type="NCBI Taxonomy" id="2546446"/>
    <lineage>
        <taxon>Bacteria</taxon>
        <taxon>Pseudomonadati</taxon>
        <taxon>Pseudomonadota</taxon>
        <taxon>Betaproteobacteria</taxon>
        <taxon>Burkholderiales</taxon>
        <taxon>Burkholderiaceae</taxon>
        <taxon>Paraburkholderia</taxon>
    </lineage>
</organism>
<dbReference type="EMBL" id="SMOD01000003">
    <property type="protein sequence ID" value="TDG09945.1"/>
    <property type="molecule type" value="Genomic_DNA"/>
</dbReference>
<feature type="compositionally biased region" description="Low complexity" evidence="1">
    <location>
        <begin position="214"/>
        <end position="230"/>
    </location>
</feature>
<feature type="domain" description="J" evidence="3">
    <location>
        <begin position="3"/>
        <end position="67"/>
    </location>
</feature>
<accession>A0A4R5LJW9</accession>
<dbReference type="GO" id="GO:0042026">
    <property type="term" value="P:protein refolding"/>
    <property type="evidence" value="ECO:0007669"/>
    <property type="project" value="TreeGrafter"/>
</dbReference>
<dbReference type="Pfam" id="PF00226">
    <property type="entry name" value="DnaJ"/>
    <property type="match status" value="1"/>
</dbReference>
<protein>
    <recommendedName>
        <fullName evidence="3">J domain-containing protein</fullName>
    </recommendedName>
</protein>
<dbReference type="InterPro" id="IPR001623">
    <property type="entry name" value="DnaJ_domain"/>
</dbReference>
<evidence type="ECO:0000256" key="2">
    <source>
        <dbReference type="SAM" id="Phobius"/>
    </source>
</evidence>
<feature type="region of interest" description="Disordered" evidence="1">
    <location>
        <begin position="159"/>
        <end position="189"/>
    </location>
</feature>
<dbReference type="SUPFAM" id="SSF46565">
    <property type="entry name" value="Chaperone J-domain"/>
    <property type="match status" value="1"/>
</dbReference>
<feature type="transmembrane region" description="Helical" evidence="2">
    <location>
        <begin position="129"/>
        <end position="148"/>
    </location>
</feature>
<feature type="region of interest" description="Disordered" evidence="1">
    <location>
        <begin position="70"/>
        <end position="122"/>
    </location>
</feature>
<keyword evidence="2" id="KW-0812">Transmembrane</keyword>
<evidence type="ECO:0000313" key="5">
    <source>
        <dbReference type="Proteomes" id="UP000295606"/>
    </source>
</evidence>
<sequence>MWTHYDNLKVARNAPPAVIKAAYRALSQQYHPDRNPAPDAERIIRLINKAYDVLGDPTRRAEYDRELEAQEKEERLAAQRRAAAARKDDDSAATHAPPRPSPTTTSQPRPAPPPPPTRSAASRSALPPVWVRLLLCAVLFAIGVWFSWREELNTTTSHDAPEVANINSPWATPSQDPSPGVAAPVSSTSAPASATIQPAVVPATVPLSVSPAPVPTAANPTPTPLAENPAPAQPPVRPSVHPSPIRPAPPAPTPTDPDAEFTAIVRKQVPDLDRIIRDPDWKTYMQWHEGTTTIGQIAKGAVAHRDLKILLKIFDTFRLAKKTAISRGMSFSQLMEYEERLIKTLPAHNAQ</sequence>
<dbReference type="Gene3D" id="1.10.287.110">
    <property type="entry name" value="DnaJ domain"/>
    <property type="match status" value="1"/>
</dbReference>
<dbReference type="PROSITE" id="PS50076">
    <property type="entry name" value="DNAJ_2"/>
    <property type="match status" value="1"/>
</dbReference>
<feature type="region of interest" description="Disordered" evidence="1">
    <location>
        <begin position="214"/>
        <end position="258"/>
    </location>
</feature>